<protein>
    <recommendedName>
        <fullName evidence="1">Amidohydrolase 3 domain-containing protein</fullName>
    </recommendedName>
</protein>
<name>A0A846MMP5_9BACT</name>
<dbReference type="EMBL" id="JAASRN010000001">
    <property type="protein sequence ID" value="NIK72715.1"/>
    <property type="molecule type" value="Genomic_DNA"/>
</dbReference>
<dbReference type="RefSeq" id="WP_166918027.1">
    <property type="nucleotide sequence ID" value="NZ_JAASRN010000001.1"/>
</dbReference>
<dbReference type="Pfam" id="PF07969">
    <property type="entry name" value="Amidohydro_3"/>
    <property type="match status" value="1"/>
</dbReference>
<accession>A0A846MMP5</accession>
<evidence type="ECO:0000259" key="1">
    <source>
        <dbReference type="Pfam" id="PF07969"/>
    </source>
</evidence>
<dbReference type="PANTHER" id="PTHR22642">
    <property type="entry name" value="IMIDAZOLONEPROPIONASE"/>
    <property type="match status" value="1"/>
</dbReference>
<dbReference type="Gene3D" id="3.20.20.140">
    <property type="entry name" value="Metal-dependent hydrolases"/>
    <property type="match status" value="1"/>
</dbReference>
<proteinExistence type="predicted"/>
<dbReference type="SUPFAM" id="SSF51556">
    <property type="entry name" value="Metallo-dependent hydrolases"/>
    <property type="match status" value="1"/>
</dbReference>
<dbReference type="Proteomes" id="UP000537126">
    <property type="component" value="Unassembled WGS sequence"/>
</dbReference>
<dbReference type="InterPro" id="IPR011059">
    <property type="entry name" value="Metal-dep_hydrolase_composite"/>
</dbReference>
<dbReference type="Gene3D" id="2.30.40.10">
    <property type="entry name" value="Urease, subunit C, domain 1"/>
    <property type="match status" value="1"/>
</dbReference>
<dbReference type="InterPro" id="IPR033932">
    <property type="entry name" value="YtcJ-like"/>
</dbReference>
<dbReference type="PROSITE" id="PS51257">
    <property type="entry name" value="PROKAR_LIPOPROTEIN"/>
    <property type="match status" value="1"/>
</dbReference>
<dbReference type="InterPro" id="IPR032466">
    <property type="entry name" value="Metal_Hydrolase"/>
</dbReference>
<keyword evidence="3" id="KW-1185">Reference proteome</keyword>
<dbReference type="CDD" id="cd01300">
    <property type="entry name" value="YtcJ_like"/>
    <property type="match status" value="1"/>
</dbReference>
<dbReference type="PANTHER" id="PTHR22642:SF2">
    <property type="entry name" value="PROTEIN LONG AFTER FAR-RED 3"/>
    <property type="match status" value="1"/>
</dbReference>
<comment type="caution">
    <text evidence="2">The sequence shown here is derived from an EMBL/GenBank/DDBJ whole genome shotgun (WGS) entry which is preliminary data.</text>
</comment>
<organism evidence="2 3">
    <name type="scientific">Thermonema lapsum</name>
    <dbReference type="NCBI Taxonomy" id="28195"/>
    <lineage>
        <taxon>Bacteria</taxon>
        <taxon>Pseudomonadati</taxon>
        <taxon>Bacteroidota</taxon>
        <taxon>Cytophagia</taxon>
        <taxon>Cytophagales</taxon>
        <taxon>Thermonemataceae</taxon>
        <taxon>Thermonema</taxon>
    </lineage>
</organism>
<evidence type="ECO:0000313" key="3">
    <source>
        <dbReference type="Proteomes" id="UP000537126"/>
    </source>
</evidence>
<evidence type="ECO:0000313" key="2">
    <source>
        <dbReference type="EMBL" id="NIK72715.1"/>
    </source>
</evidence>
<feature type="domain" description="Amidohydrolase 3" evidence="1">
    <location>
        <begin position="80"/>
        <end position="551"/>
    </location>
</feature>
<gene>
    <name evidence="2" type="ORF">FHS56_000201</name>
</gene>
<dbReference type="AlphaFoldDB" id="A0A846MMP5"/>
<dbReference type="Gene3D" id="3.10.310.70">
    <property type="match status" value="1"/>
</dbReference>
<dbReference type="GO" id="GO:0016810">
    <property type="term" value="F:hydrolase activity, acting on carbon-nitrogen (but not peptide) bonds"/>
    <property type="evidence" value="ECO:0007669"/>
    <property type="project" value="InterPro"/>
</dbReference>
<dbReference type="InterPro" id="IPR013108">
    <property type="entry name" value="Amidohydro_3"/>
</dbReference>
<dbReference type="SUPFAM" id="SSF51338">
    <property type="entry name" value="Composite domain of metallo-dependent hydrolases"/>
    <property type="match status" value="1"/>
</dbReference>
<reference evidence="2 3" key="1">
    <citation type="submission" date="2020-03" db="EMBL/GenBank/DDBJ databases">
        <title>Genomic Encyclopedia of Type Strains, Phase IV (KMG-IV): sequencing the most valuable type-strain genomes for metagenomic binning, comparative biology and taxonomic classification.</title>
        <authorList>
            <person name="Goeker M."/>
        </authorList>
    </citation>
    <scope>NUCLEOTIDE SEQUENCE [LARGE SCALE GENOMIC DNA]</scope>
    <source>
        <strain evidence="2 3">DSM 5718</strain>
    </source>
</reference>
<sequence length="557" mass="62046">MIHRLLLLPLLLLVAMVMMSCEKKHQDTRREKVDMLVVNATIYTVDSAFAVAEAMAVKNGLIVATGSRKDLEQRYDAQNVYDAGGHFIFPGFYDAHCHFVGYAQTLAQADLVGTTSPDEVIARLKAFREQNSGLSWLLGRGWDQNDWESKAFPDRRLLDEAFPDIPVFLTRIDGHAAWVNTKALQEAGLLQAKKVEGGSVRLRPDGSPSGILIDNAMDLVKRQIPPMSRESLTKLLMKAEQNCFSVGLTTLSDAGLPLEHILLLDSLHKAGSLRMRLYVMASATPENLAFFQKNGRIKTDRLHVRSFKIYADGALGSRGAFLLEPYHDAPTERGFLLKSEAALDSLYSQIAAMDFQANTHCIGDAANRTVLRLYAKYLKGGERWRIEHAQVVQPQDLSYFRTHGIIPSVQPTHATSDMYWAENRLGKERIAYAYAYKNLLEAAGLLALGTDFPVEQISPFLTFYAALSRKDLNGFPPEGFLPEQALSRRDILKGMTIWAAYANFEEKERGSLEAGKQADFIVVDRDLMKVEVAAIPEAKVLATFIAGEQVYDAKGKK</sequence>